<dbReference type="InterPro" id="IPR036286">
    <property type="entry name" value="LexA/Signal_pep-like_sf"/>
</dbReference>
<reference evidence="14" key="1">
    <citation type="journal article" date="2020" name="Stud. Mycol.">
        <title>101 Dothideomycetes genomes: a test case for predicting lifestyles and emergence of pathogens.</title>
        <authorList>
            <person name="Haridas S."/>
            <person name="Albert R."/>
            <person name="Binder M."/>
            <person name="Bloem J."/>
            <person name="Labutti K."/>
            <person name="Salamov A."/>
            <person name="Andreopoulos B."/>
            <person name="Baker S."/>
            <person name="Barry K."/>
            <person name="Bills G."/>
            <person name="Bluhm B."/>
            <person name="Cannon C."/>
            <person name="Castanera R."/>
            <person name="Culley D."/>
            <person name="Daum C."/>
            <person name="Ezra D."/>
            <person name="Gonzalez J."/>
            <person name="Henrissat B."/>
            <person name="Kuo A."/>
            <person name="Liang C."/>
            <person name="Lipzen A."/>
            <person name="Lutzoni F."/>
            <person name="Magnuson J."/>
            <person name="Mondo S."/>
            <person name="Nolan M."/>
            <person name="Ohm R."/>
            <person name="Pangilinan J."/>
            <person name="Park H.-J."/>
            <person name="Ramirez L."/>
            <person name="Alfaro M."/>
            <person name="Sun H."/>
            <person name="Tritt A."/>
            <person name="Yoshinaga Y."/>
            <person name="Zwiers L.-H."/>
            <person name="Turgeon B."/>
            <person name="Goodwin S."/>
            <person name="Spatafora J."/>
            <person name="Crous P."/>
            <person name="Grigoriev I."/>
        </authorList>
    </citation>
    <scope>NUCLEOTIDE SEQUENCE</scope>
    <source>
        <strain evidence="14">CBS 207.26</strain>
    </source>
</reference>
<dbReference type="PANTHER" id="PTHR46041:SF2">
    <property type="entry name" value="MITOCHONDRIAL INNER MEMBRANE PROTEASE SUBUNIT 2"/>
    <property type="match status" value="1"/>
</dbReference>
<dbReference type="GO" id="GO:0042720">
    <property type="term" value="C:mitochondrial inner membrane peptidase complex"/>
    <property type="evidence" value="ECO:0007669"/>
    <property type="project" value="InterPro"/>
</dbReference>
<evidence type="ECO:0000259" key="13">
    <source>
        <dbReference type="Pfam" id="PF10502"/>
    </source>
</evidence>
<dbReference type="SUPFAM" id="SSF101447">
    <property type="entry name" value="Formin homology 2 domain (FH2 domain)"/>
    <property type="match status" value="1"/>
</dbReference>
<evidence type="ECO:0000313" key="14">
    <source>
        <dbReference type="EMBL" id="KAF2194191.1"/>
    </source>
</evidence>
<evidence type="ECO:0000256" key="7">
    <source>
        <dbReference type="ARBA" id="ARBA00022989"/>
    </source>
</evidence>
<feature type="domain" description="Peptidase S26" evidence="13">
    <location>
        <begin position="36"/>
        <end position="192"/>
    </location>
</feature>
<proteinExistence type="inferred from homology"/>
<dbReference type="InterPro" id="IPR037730">
    <property type="entry name" value="IMP2"/>
</dbReference>
<feature type="active site" evidence="10">
    <location>
        <position position="114"/>
    </location>
</feature>
<dbReference type="SUPFAM" id="SSF51306">
    <property type="entry name" value="LexA/Signal peptidase"/>
    <property type="match status" value="1"/>
</dbReference>
<keyword evidence="8 11" id="KW-0496">Mitochondrion</keyword>
<evidence type="ECO:0000256" key="11">
    <source>
        <dbReference type="RuleBase" id="RU362041"/>
    </source>
</evidence>
<feature type="region of interest" description="Disordered" evidence="12">
    <location>
        <begin position="1"/>
        <end position="30"/>
    </location>
</feature>
<comment type="subcellular location">
    <subcellularLocation>
        <location evidence="1">Mitochondrion inner membrane</location>
        <topology evidence="1">Single-pass membrane protein</topology>
    </subcellularLocation>
</comment>
<evidence type="ECO:0000256" key="2">
    <source>
        <dbReference type="ARBA" id="ARBA00007066"/>
    </source>
</evidence>
<evidence type="ECO:0000256" key="12">
    <source>
        <dbReference type="SAM" id="MobiDB-lite"/>
    </source>
</evidence>
<dbReference type="PANTHER" id="PTHR46041">
    <property type="entry name" value="MITOCHONDRIAL INNER MEMBRANE PROTEASE SUBUNIT 2"/>
    <property type="match status" value="1"/>
</dbReference>
<gene>
    <name evidence="14" type="ORF">K469DRAFT_709701</name>
</gene>
<evidence type="ECO:0000256" key="4">
    <source>
        <dbReference type="ARBA" id="ARBA00022692"/>
    </source>
</evidence>
<keyword evidence="15" id="KW-1185">Reference proteome</keyword>
<keyword evidence="3 11" id="KW-0645">Protease</keyword>
<dbReference type="OrthoDB" id="9996127at2759"/>
<dbReference type="PRINTS" id="PR00727">
    <property type="entry name" value="LEADERPTASE"/>
</dbReference>
<feature type="active site" evidence="10">
    <location>
        <position position="65"/>
    </location>
</feature>
<keyword evidence="5 11" id="KW-0999">Mitochondrion inner membrane</keyword>
<dbReference type="GO" id="GO:0006465">
    <property type="term" value="P:signal peptide processing"/>
    <property type="evidence" value="ECO:0007669"/>
    <property type="project" value="InterPro"/>
</dbReference>
<evidence type="ECO:0000256" key="3">
    <source>
        <dbReference type="ARBA" id="ARBA00022670"/>
    </source>
</evidence>
<dbReference type="GO" id="GO:0006627">
    <property type="term" value="P:protein processing involved in protein targeting to mitochondrion"/>
    <property type="evidence" value="ECO:0007669"/>
    <property type="project" value="InterPro"/>
</dbReference>
<feature type="compositionally biased region" description="Pro residues" evidence="12">
    <location>
        <begin position="17"/>
        <end position="29"/>
    </location>
</feature>
<comment type="similarity">
    <text evidence="2">Belongs to the peptidase S26 family. IMP2 subfamily.</text>
</comment>
<protein>
    <recommendedName>
        <fullName evidence="11">Mitochondrial inner membrane protease subunit</fullName>
        <ecNumber evidence="11">3.4.21.-</ecNumber>
    </recommendedName>
</protein>
<keyword evidence="4" id="KW-0812">Transmembrane</keyword>
<accession>A0A6A6ESA7</accession>
<evidence type="ECO:0000256" key="10">
    <source>
        <dbReference type="PIRSR" id="PIRSR600223-1"/>
    </source>
</evidence>
<dbReference type="Proteomes" id="UP000800200">
    <property type="component" value="Unassembled WGS sequence"/>
</dbReference>
<dbReference type="InterPro" id="IPR000223">
    <property type="entry name" value="Pept_S26A_signal_pept_1"/>
</dbReference>
<dbReference type="Gene3D" id="2.10.109.10">
    <property type="entry name" value="Umud Fragment, subunit A"/>
    <property type="match status" value="1"/>
</dbReference>
<keyword evidence="7" id="KW-1133">Transmembrane helix</keyword>
<organism evidence="14 15">
    <name type="scientific">Zopfia rhizophila CBS 207.26</name>
    <dbReference type="NCBI Taxonomy" id="1314779"/>
    <lineage>
        <taxon>Eukaryota</taxon>
        <taxon>Fungi</taxon>
        <taxon>Dikarya</taxon>
        <taxon>Ascomycota</taxon>
        <taxon>Pezizomycotina</taxon>
        <taxon>Dothideomycetes</taxon>
        <taxon>Dothideomycetes incertae sedis</taxon>
        <taxon>Zopfiaceae</taxon>
        <taxon>Zopfia</taxon>
    </lineage>
</organism>
<dbReference type="Pfam" id="PF10502">
    <property type="entry name" value="Peptidase_S26"/>
    <property type="match status" value="1"/>
</dbReference>
<evidence type="ECO:0000256" key="8">
    <source>
        <dbReference type="ARBA" id="ARBA00023128"/>
    </source>
</evidence>
<keyword evidence="9" id="KW-0472">Membrane</keyword>
<dbReference type="EMBL" id="ML994612">
    <property type="protein sequence ID" value="KAF2194191.1"/>
    <property type="molecule type" value="Genomic_DNA"/>
</dbReference>
<evidence type="ECO:0000256" key="9">
    <source>
        <dbReference type="ARBA" id="ARBA00023136"/>
    </source>
</evidence>
<feature type="non-terminal residue" evidence="14">
    <location>
        <position position="227"/>
    </location>
</feature>
<keyword evidence="6 11" id="KW-0378">Hydrolase</keyword>
<sequence>MSRLQPKSKTLPRQSPSRPPPPPPPPKPPLSRTIFRTTKTIALTLAVLITIRDHVFSIDTVKGSSMSPTLSPTAHETGKEDWVIIKRWKATEHLKRGDVVTFWKPHRPNEVSIKRVVGLGGDVVYPRDRGAQGRYGRKKVGEDKEGEDDGQGDVKVVVPYGHVWVEGDNWRRSFDSNDFGPISKALIDGKAVRLLRGWRWQKVGEKKEDAKRTRVVEGLDVIPQVYL</sequence>
<evidence type="ECO:0000313" key="15">
    <source>
        <dbReference type="Proteomes" id="UP000800200"/>
    </source>
</evidence>
<dbReference type="InterPro" id="IPR019533">
    <property type="entry name" value="Peptidase_S26"/>
</dbReference>
<dbReference type="NCBIfam" id="TIGR02227">
    <property type="entry name" value="sigpep_I_bact"/>
    <property type="match status" value="1"/>
</dbReference>
<dbReference type="GO" id="GO:0004252">
    <property type="term" value="F:serine-type endopeptidase activity"/>
    <property type="evidence" value="ECO:0007669"/>
    <property type="project" value="InterPro"/>
</dbReference>
<dbReference type="EC" id="3.4.21.-" evidence="11"/>
<dbReference type="CDD" id="cd06530">
    <property type="entry name" value="S26_SPase_I"/>
    <property type="match status" value="1"/>
</dbReference>
<evidence type="ECO:0000256" key="6">
    <source>
        <dbReference type="ARBA" id="ARBA00022801"/>
    </source>
</evidence>
<evidence type="ECO:0000256" key="1">
    <source>
        <dbReference type="ARBA" id="ARBA00004434"/>
    </source>
</evidence>
<dbReference type="AlphaFoldDB" id="A0A6A6ESA7"/>
<name>A0A6A6ESA7_9PEZI</name>
<evidence type="ECO:0000256" key="5">
    <source>
        <dbReference type="ARBA" id="ARBA00022792"/>
    </source>
</evidence>